<dbReference type="PANTHER" id="PTHR47718:SF7">
    <property type="entry name" value="PROTEIN FAR1-RELATED SEQUENCE"/>
    <property type="match status" value="1"/>
</dbReference>
<dbReference type="Pfam" id="PF10551">
    <property type="entry name" value="MULE"/>
    <property type="match status" value="1"/>
</dbReference>
<dbReference type="PANTHER" id="PTHR47718">
    <property type="entry name" value="OS01G0519700 PROTEIN"/>
    <property type="match status" value="1"/>
</dbReference>
<accession>A0ABD0Z6M3</accession>
<evidence type="ECO:0000313" key="3">
    <source>
        <dbReference type="Proteomes" id="UP001558713"/>
    </source>
</evidence>
<feature type="domain" description="MULE transposase" evidence="1">
    <location>
        <begin position="11"/>
        <end position="75"/>
    </location>
</feature>
<evidence type="ECO:0000259" key="1">
    <source>
        <dbReference type="Pfam" id="PF10551"/>
    </source>
</evidence>
<protein>
    <submittedName>
        <fullName evidence="2">Protein FAR1-RELATED SEQUENCE 5</fullName>
    </submittedName>
</protein>
<reference evidence="2 3" key="1">
    <citation type="submission" date="2024-04" db="EMBL/GenBank/DDBJ databases">
        <title>Genome assembly C_amara_ONT_v2.</title>
        <authorList>
            <person name="Yant L."/>
            <person name="Moore C."/>
            <person name="Slenker M."/>
        </authorList>
    </citation>
    <scope>NUCLEOTIDE SEQUENCE [LARGE SCALE GENOMIC DNA]</scope>
    <source>
        <tissue evidence="2">Leaf</tissue>
    </source>
</reference>
<dbReference type="AlphaFoldDB" id="A0ABD0Z6M3"/>
<keyword evidence="3" id="KW-1185">Reference proteome</keyword>
<sequence>MDFTYFGDTVTTYRSNRYRLPFAPFTGVNHHGQAILFGCAFIINETEASFVWLFNTWLTAMSSHPPLSITTDHDAKSSVIFDDYGLHAYAHTVQYNTLRHKASNFVQEAGKSLYTCKPSPRMKWTRRLIS</sequence>
<dbReference type="InterPro" id="IPR018289">
    <property type="entry name" value="MULE_transposase_dom"/>
</dbReference>
<dbReference type="EMBL" id="JBANAX010000877">
    <property type="protein sequence ID" value="KAL1190354.1"/>
    <property type="molecule type" value="Genomic_DNA"/>
</dbReference>
<gene>
    <name evidence="2" type="ORF">V5N11_016737</name>
</gene>
<evidence type="ECO:0000313" key="2">
    <source>
        <dbReference type="EMBL" id="KAL1190354.1"/>
    </source>
</evidence>
<dbReference type="Proteomes" id="UP001558713">
    <property type="component" value="Unassembled WGS sequence"/>
</dbReference>
<organism evidence="2 3">
    <name type="scientific">Cardamine amara subsp. amara</name>
    <dbReference type="NCBI Taxonomy" id="228776"/>
    <lineage>
        <taxon>Eukaryota</taxon>
        <taxon>Viridiplantae</taxon>
        <taxon>Streptophyta</taxon>
        <taxon>Embryophyta</taxon>
        <taxon>Tracheophyta</taxon>
        <taxon>Spermatophyta</taxon>
        <taxon>Magnoliopsida</taxon>
        <taxon>eudicotyledons</taxon>
        <taxon>Gunneridae</taxon>
        <taxon>Pentapetalae</taxon>
        <taxon>rosids</taxon>
        <taxon>malvids</taxon>
        <taxon>Brassicales</taxon>
        <taxon>Brassicaceae</taxon>
        <taxon>Cardamineae</taxon>
        <taxon>Cardamine</taxon>
    </lineage>
</organism>
<proteinExistence type="predicted"/>
<name>A0ABD0Z6M3_CARAN</name>
<comment type="caution">
    <text evidence="2">The sequence shown here is derived from an EMBL/GenBank/DDBJ whole genome shotgun (WGS) entry which is preliminary data.</text>
</comment>